<dbReference type="STRING" id="154538.A0A1M2VC28"/>
<name>A0A1M2VC28_TRAPU</name>
<keyword evidence="2" id="KW-1133">Transmembrane helix</keyword>
<feature type="region of interest" description="Disordered" evidence="1">
    <location>
        <begin position="418"/>
        <end position="528"/>
    </location>
</feature>
<accession>A0A1M2VC28</accession>
<gene>
    <name evidence="3" type="ORF">TRAPUB_4005</name>
</gene>
<feature type="compositionally biased region" description="Low complexity" evidence="1">
    <location>
        <begin position="252"/>
        <end position="264"/>
    </location>
</feature>
<dbReference type="PANTHER" id="PTHR37487:SF3">
    <property type="entry name" value="CLEAVAGE_POLYADENYLATION SPECIFICITY FACTOR A SUBUNIT N-TERMINAL DOMAIN-CONTAINING PROTEIN"/>
    <property type="match status" value="1"/>
</dbReference>
<feature type="transmembrane region" description="Helical" evidence="2">
    <location>
        <begin position="305"/>
        <end position="329"/>
    </location>
</feature>
<evidence type="ECO:0000256" key="2">
    <source>
        <dbReference type="SAM" id="Phobius"/>
    </source>
</evidence>
<feature type="compositionally biased region" description="Low complexity" evidence="1">
    <location>
        <begin position="422"/>
        <end position="432"/>
    </location>
</feature>
<feature type="compositionally biased region" description="Low complexity" evidence="1">
    <location>
        <begin position="171"/>
        <end position="236"/>
    </location>
</feature>
<dbReference type="AlphaFoldDB" id="A0A1M2VC28"/>
<proteinExistence type="predicted"/>
<feature type="compositionally biased region" description="Low complexity" evidence="1">
    <location>
        <begin position="452"/>
        <end position="461"/>
    </location>
</feature>
<evidence type="ECO:0000313" key="3">
    <source>
        <dbReference type="EMBL" id="OJT05180.1"/>
    </source>
</evidence>
<dbReference type="OrthoDB" id="2758372at2759"/>
<feature type="compositionally biased region" description="Pro residues" evidence="1">
    <location>
        <begin position="519"/>
        <end position="528"/>
    </location>
</feature>
<feature type="compositionally biased region" description="Polar residues" evidence="1">
    <location>
        <begin position="237"/>
        <end position="251"/>
    </location>
</feature>
<feature type="region of interest" description="Disordered" evidence="1">
    <location>
        <begin position="351"/>
        <end position="372"/>
    </location>
</feature>
<organism evidence="3 4">
    <name type="scientific">Trametes pubescens</name>
    <name type="common">White-rot fungus</name>
    <dbReference type="NCBI Taxonomy" id="154538"/>
    <lineage>
        <taxon>Eukaryota</taxon>
        <taxon>Fungi</taxon>
        <taxon>Dikarya</taxon>
        <taxon>Basidiomycota</taxon>
        <taxon>Agaricomycotina</taxon>
        <taxon>Agaricomycetes</taxon>
        <taxon>Polyporales</taxon>
        <taxon>Polyporaceae</taxon>
        <taxon>Trametes</taxon>
    </lineage>
</organism>
<feature type="region of interest" description="Disordered" evidence="1">
    <location>
        <begin position="134"/>
        <end position="264"/>
    </location>
</feature>
<keyword evidence="2" id="KW-0472">Membrane</keyword>
<feature type="compositionally biased region" description="Low complexity" evidence="1">
    <location>
        <begin position="149"/>
        <end position="161"/>
    </location>
</feature>
<evidence type="ECO:0000313" key="4">
    <source>
        <dbReference type="Proteomes" id="UP000184267"/>
    </source>
</evidence>
<dbReference type="Proteomes" id="UP000184267">
    <property type="component" value="Unassembled WGS sequence"/>
</dbReference>
<sequence length="528" mass="54668">MARESTCKSTLAPLTLPDDASPVFRRRRTPYTSERTEEMVALAYVLPRAGRAGTLEVPAPQNPTECVPYLITWSGGTPPYTLSIVSPRAPPDSVFPNLDATSFQWAANIPASFSVAFKVVEATGSFIQTSAVTMHKGTDESCLDDSAGSGSQPSDPSTSSSAPPPSPSSSPSPTSDSTPTTNTTPTSTPSPTLQSPDPSSSTSESDQSPPATTADTTGALSAGTSLSSGSLSATLTNPNSPSGTPTDSSILSGSGHTSGITATSGGATIPSLSLSLSGSSTITPTASTSATATPSLVSGPATHSLSIGAIVGIIIAVLALILALGLILIRRRRRRMARAALRPDAYTPLKSMATTDTSHDRHSVASGLHNNDQSDLKGSRFSVASVASSIPALTTISSVDADLATLVIDRAQPPILEELRHSASAPSTSPAKTSRDKLRNSTQEVLGALHESSPSSTPGDTSDSKPPEPSIRPEPSIPPPPIGAMRRERPRRLRERPPVFEEDGGIRLAGGPLDEPPQEFLPPPYRRY</sequence>
<dbReference type="EMBL" id="MNAD01001480">
    <property type="protein sequence ID" value="OJT05180.1"/>
    <property type="molecule type" value="Genomic_DNA"/>
</dbReference>
<keyword evidence="2" id="KW-0812">Transmembrane</keyword>
<protein>
    <submittedName>
        <fullName evidence="3">Uncharacterized protein</fullName>
    </submittedName>
</protein>
<reference evidence="3 4" key="1">
    <citation type="submission" date="2016-10" db="EMBL/GenBank/DDBJ databases">
        <title>Genome sequence of the basidiomycete white-rot fungus Trametes pubescens.</title>
        <authorList>
            <person name="Makela M.R."/>
            <person name="Granchi Z."/>
            <person name="Peng M."/>
            <person name="De Vries R.P."/>
            <person name="Grigoriev I."/>
            <person name="Riley R."/>
            <person name="Hilden K."/>
        </authorList>
    </citation>
    <scope>NUCLEOTIDE SEQUENCE [LARGE SCALE GENOMIC DNA]</scope>
    <source>
        <strain evidence="3 4">FBCC735</strain>
    </source>
</reference>
<comment type="caution">
    <text evidence="3">The sequence shown here is derived from an EMBL/GenBank/DDBJ whole genome shotgun (WGS) entry which is preliminary data.</text>
</comment>
<feature type="region of interest" description="Disordered" evidence="1">
    <location>
        <begin position="277"/>
        <end position="297"/>
    </location>
</feature>
<dbReference type="PANTHER" id="PTHR37487">
    <property type="entry name" value="CHROMOSOME 1, WHOLE GENOME SHOTGUN SEQUENCE"/>
    <property type="match status" value="1"/>
</dbReference>
<evidence type="ECO:0000256" key="1">
    <source>
        <dbReference type="SAM" id="MobiDB-lite"/>
    </source>
</evidence>
<keyword evidence="4" id="KW-1185">Reference proteome</keyword>
<feature type="compositionally biased region" description="Low complexity" evidence="1">
    <location>
        <begin position="277"/>
        <end position="295"/>
    </location>
</feature>
<dbReference type="OMA" id="QWAANIP"/>
<feature type="compositionally biased region" description="Pro residues" evidence="1">
    <location>
        <begin position="467"/>
        <end position="482"/>
    </location>
</feature>